<proteinExistence type="predicted"/>
<dbReference type="AlphaFoldDB" id="A0A330H7K3"/>
<evidence type="ECO:0000313" key="2">
    <source>
        <dbReference type="Proteomes" id="UP000251558"/>
    </source>
</evidence>
<gene>
    <name evidence="1" type="ORF">DPM33_34490</name>
</gene>
<protein>
    <submittedName>
        <fullName evidence="1">Uncharacterized protein</fullName>
    </submittedName>
</protein>
<keyword evidence="2" id="KW-1185">Reference proteome</keyword>
<sequence>MELLDVFGYVASRTFGDAANEEGVSKQWLTQELRTHFEDWYVDRASAHRAAKSLVDFLTGRAWVMSEVGSGVFKFTHRTFLEYFFARNLISLSSSISELVLERLIPHILKNEWVVISHLALHMAVFRDSGKARQAGDAILQLLADGSLFPATQELSLLEFVAGALDYLTIPEAMYLAIVERLVSRAVRLGSHENPGAISVIWTIFQTSKTRVSLTTKAAESVFSRYLHGASSPEMLFCMYVLGYKSRILFRIAPAHDRDSHSGILWRALEQIRNGHKAFFRNLAEHDLLVAKAYAFLYGERRLLFYTKFGSAFIETSLSPLIPSSVDQPLSSAVWQVGYVLSAELTPHSVDDADLADCEQLVGVVASDIMAGKIERLTAPITSASWADEIDQDLEMTVRYLYASQSRRALKVRQRKAQVLLCVLLLADSLSRERDTEPHQSRRKGILSVPLNVLKTLVRQTGDTHYKNALDTWLRRIESPESRRTRRSRSSNDTST</sequence>
<reference evidence="1 2" key="2">
    <citation type="submission" date="2018-07" db="EMBL/GenBank/DDBJ databases">
        <title>Diversity of Mesorhizobium strains in Brazil.</title>
        <authorList>
            <person name="Helene L.C.F."/>
            <person name="Dall'Agnol R."/>
            <person name="Delamuta J.R.M."/>
            <person name="Hungria M."/>
        </authorList>
    </citation>
    <scope>NUCLEOTIDE SEQUENCE [LARGE SCALE GENOMIC DNA]</scope>
    <source>
        <strain evidence="1 2">AC99b</strain>
    </source>
</reference>
<reference evidence="2" key="1">
    <citation type="submission" date="2018-06" db="EMBL/GenBank/DDBJ databases">
        <authorList>
            <person name="Helene L.C."/>
            <person name="Dall'Agnol R."/>
            <person name="Delamuta J.R."/>
            <person name="Hungria M."/>
        </authorList>
    </citation>
    <scope>NUCLEOTIDE SEQUENCE [LARGE SCALE GENOMIC DNA]</scope>
    <source>
        <strain evidence="2">AC99b</strain>
    </source>
</reference>
<name>A0A330H7K3_9HYPH</name>
<dbReference type="Proteomes" id="UP000251558">
    <property type="component" value="Unassembled WGS sequence"/>
</dbReference>
<evidence type="ECO:0000313" key="1">
    <source>
        <dbReference type="EMBL" id="RAZ82629.1"/>
    </source>
</evidence>
<comment type="caution">
    <text evidence="1">The sequence shown here is derived from an EMBL/GenBank/DDBJ whole genome shotgun (WGS) entry which is preliminary data.</text>
</comment>
<dbReference type="EMBL" id="QMBP01000034">
    <property type="protein sequence ID" value="RAZ82629.1"/>
    <property type="molecule type" value="Genomic_DNA"/>
</dbReference>
<accession>A0A330H7K3</accession>
<organism evidence="1 2">
    <name type="scientific">Mesorhizobium hawassense</name>
    <dbReference type="NCBI Taxonomy" id="1209954"/>
    <lineage>
        <taxon>Bacteria</taxon>
        <taxon>Pseudomonadati</taxon>
        <taxon>Pseudomonadota</taxon>
        <taxon>Alphaproteobacteria</taxon>
        <taxon>Hyphomicrobiales</taxon>
        <taxon>Phyllobacteriaceae</taxon>
        <taxon>Mesorhizobium</taxon>
    </lineage>
</organism>